<proteinExistence type="predicted"/>
<evidence type="ECO:0000256" key="1">
    <source>
        <dbReference type="SAM" id="Phobius"/>
    </source>
</evidence>
<keyword evidence="1" id="KW-0812">Transmembrane</keyword>
<feature type="transmembrane region" description="Helical" evidence="1">
    <location>
        <begin position="155"/>
        <end position="175"/>
    </location>
</feature>
<comment type="caution">
    <text evidence="2">The sequence shown here is derived from an EMBL/GenBank/DDBJ whole genome shotgun (WGS) entry which is preliminary data.</text>
</comment>
<dbReference type="AlphaFoldDB" id="A0A7J7JIQ4"/>
<dbReference type="EMBL" id="VXIV02002324">
    <property type="protein sequence ID" value="KAF6026199.1"/>
    <property type="molecule type" value="Genomic_DNA"/>
</dbReference>
<gene>
    <name evidence="2" type="ORF">EB796_015491</name>
</gene>
<keyword evidence="3" id="KW-1185">Reference proteome</keyword>
<reference evidence="2" key="1">
    <citation type="submission" date="2020-06" db="EMBL/GenBank/DDBJ databases">
        <title>Draft genome of Bugula neritina, a colonial animal packing powerful symbionts and potential medicines.</title>
        <authorList>
            <person name="Rayko M."/>
        </authorList>
    </citation>
    <scope>NUCLEOTIDE SEQUENCE [LARGE SCALE GENOMIC DNA]</scope>
    <source>
        <strain evidence="2">Kwan_BN1</strain>
    </source>
</reference>
<feature type="transmembrane region" description="Helical" evidence="1">
    <location>
        <begin position="46"/>
        <end position="68"/>
    </location>
</feature>
<accession>A0A7J7JIQ4</accession>
<name>A0A7J7JIQ4_BUGNE</name>
<feature type="transmembrane region" description="Helical" evidence="1">
    <location>
        <begin position="80"/>
        <end position="103"/>
    </location>
</feature>
<keyword evidence="1" id="KW-1133">Transmembrane helix</keyword>
<dbReference type="Gene3D" id="1.20.1070.10">
    <property type="entry name" value="Rhodopsin 7-helix transmembrane proteins"/>
    <property type="match status" value="1"/>
</dbReference>
<dbReference type="Proteomes" id="UP000593567">
    <property type="component" value="Unassembled WGS sequence"/>
</dbReference>
<protein>
    <recommendedName>
        <fullName evidence="4">G-protein coupled receptors family 1 profile domain-containing protein</fullName>
    </recommendedName>
</protein>
<dbReference type="SUPFAM" id="SSF81321">
    <property type="entry name" value="Family A G protein-coupled receptor-like"/>
    <property type="match status" value="1"/>
</dbReference>
<evidence type="ECO:0000313" key="2">
    <source>
        <dbReference type="EMBL" id="KAF6026199.1"/>
    </source>
</evidence>
<evidence type="ECO:0000313" key="3">
    <source>
        <dbReference type="Proteomes" id="UP000593567"/>
    </source>
</evidence>
<sequence>MVYVNVSDLPYLVMQSDVYLDSCIADICGDTRRNVTLSELKKLNVIYFWMQGLLMTVVCVVGIITNILNIMTLIRCFKLILYKIFLGMAFADLCHMVSLLIYSTTWGAYTYQLPGFETSFTTISNWCSVLLVSFKLFGVMLPLKARIYLNSKRTHIALAAVYISSLAIHSPSWILHS</sequence>
<organism evidence="2 3">
    <name type="scientific">Bugula neritina</name>
    <name type="common">Brown bryozoan</name>
    <name type="synonym">Sertularia neritina</name>
    <dbReference type="NCBI Taxonomy" id="10212"/>
    <lineage>
        <taxon>Eukaryota</taxon>
        <taxon>Metazoa</taxon>
        <taxon>Spiralia</taxon>
        <taxon>Lophotrochozoa</taxon>
        <taxon>Bryozoa</taxon>
        <taxon>Gymnolaemata</taxon>
        <taxon>Cheilostomatida</taxon>
        <taxon>Flustrina</taxon>
        <taxon>Buguloidea</taxon>
        <taxon>Bugulidae</taxon>
        <taxon>Bugula</taxon>
    </lineage>
</organism>
<evidence type="ECO:0008006" key="4">
    <source>
        <dbReference type="Google" id="ProtNLM"/>
    </source>
</evidence>
<feature type="transmembrane region" description="Helical" evidence="1">
    <location>
        <begin position="123"/>
        <end position="143"/>
    </location>
</feature>
<keyword evidence="1" id="KW-0472">Membrane</keyword>